<dbReference type="WBParaSite" id="BXY_0407800.1">
    <property type="protein sequence ID" value="BXY_0407800.1"/>
    <property type="gene ID" value="BXY_0407800"/>
</dbReference>
<keyword evidence="4" id="KW-1185">Reference proteome</keyword>
<evidence type="ECO:0000256" key="1">
    <source>
        <dbReference type="SAM" id="SignalP"/>
    </source>
</evidence>
<dbReference type="EMBL" id="CAJFCV020000005">
    <property type="protein sequence ID" value="CAG9122320.1"/>
    <property type="molecule type" value="Genomic_DNA"/>
</dbReference>
<evidence type="ECO:0000313" key="2">
    <source>
        <dbReference type="EMBL" id="CAD5231180.1"/>
    </source>
</evidence>
<proteinExistence type="predicted"/>
<protein>
    <submittedName>
        <fullName evidence="2">(pine wood nematode) hypothetical protein</fullName>
    </submittedName>
</protein>
<dbReference type="Proteomes" id="UP000095284">
    <property type="component" value="Unplaced"/>
</dbReference>
<dbReference type="AlphaFoldDB" id="A0A1I7RTM3"/>
<dbReference type="Proteomes" id="UP000582659">
    <property type="component" value="Unassembled WGS sequence"/>
</dbReference>
<evidence type="ECO:0000313" key="4">
    <source>
        <dbReference type="Proteomes" id="UP000659654"/>
    </source>
</evidence>
<organism evidence="3 5">
    <name type="scientific">Bursaphelenchus xylophilus</name>
    <name type="common">Pinewood nematode worm</name>
    <name type="synonym">Aphelenchoides xylophilus</name>
    <dbReference type="NCBI Taxonomy" id="6326"/>
    <lineage>
        <taxon>Eukaryota</taxon>
        <taxon>Metazoa</taxon>
        <taxon>Ecdysozoa</taxon>
        <taxon>Nematoda</taxon>
        <taxon>Chromadorea</taxon>
        <taxon>Rhabditida</taxon>
        <taxon>Tylenchina</taxon>
        <taxon>Tylenchomorpha</taxon>
        <taxon>Aphelenchoidea</taxon>
        <taxon>Aphelenchoididae</taxon>
        <taxon>Bursaphelenchus</taxon>
    </lineage>
</organism>
<gene>
    <name evidence="2" type="ORF">BXYJ_LOCUS11352</name>
</gene>
<feature type="chain" id="PRO_5036021959" evidence="1">
    <location>
        <begin position="18"/>
        <end position="97"/>
    </location>
</feature>
<dbReference type="EMBL" id="CAJFDI010000005">
    <property type="protein sequence ID" value="CAD5231180.1"/>
    <property type="molecule type" value="Genomic_DNA"/>
</dbReference>
<keyword evidence="1" id="KW-0732">Signal</keyword>
<accession>A0A1I7RTM3</accession>
<feature type="signal peptide" evidence="1">
    <location>
        <begin position="1"/>
        <end position="17"/>
    </location>
</feature>
<evidence type="ECO:0000313" key="5">
    <source>
        <dbReference type="WBParaSite" id="BXY_0407800.1"/>
    </source>
</evidence>
<dbReference type="OrthoDB" id="10413310at2759"/>
<evidence type="ECO:0000313" key="3">
    <source>
        <dbReference type="Proteomes" id="UP000095284"/>
    </source>
</evidence>
<name>A0A1I7RTM3_BURXY</name>
<reference evidence="5" key="1">
    <citation type="submission" date="2016-11" db="UniProtKB">
        <authorList>
            <consortium name="WormBaseParasite"/>
        </authorList>
    </citation>
    <scope>IDENTIFICATION</scope>
</reference>
<reference evidence="2" key="2">
    <citation type="submission" date="2020-09" db="EMBL/GenBank/DDBJ databases">
        <authorList>
            <person name="Kikuchi T."/>
        </authorList>
    </citation>
    <scope>NUCLEOTIDE SEQUENCE</scope>
    <source>
        <strain evidence="2">Ka4C1</strain>
    </source>
</reference>
<dbReference type="Proteomes" id="UP000659654">
    <property type="component" value="Unassembled WGS sequence"/>
</dbReference>
<sequence>MVIVFVAILVMVMGEEGCDFFLDTIKECNGIYRKVDEYDLQLNQQFENDMRLFYLAIARGIPAIRPAFPNFCRMQCSGNGIDDFRRRFFKRQLSRTS</sequence>